<dbReference type="SUPFAM" id="SSF56112">
    <property type="entry name" value="Protein kinase-like (PK-like)"/>
    <property type="match status" value="1"/>
</dbReference>
<feature type="non-terminal residue" evidence="5">
    <location>
        <position position="189"/>
    </location>
</feature>
<reference evidence="5" key="1">
    <citation type="submission" date="2018-11" db="EMBL/GenBank/DDBJ databases">
        <authorList>
            <consortium name="Pathogen Informatics"/>
        </authorList>
    </citation>
    <scope>NUCLEOTIDE SEQUENCE</scope>
</reference>
<dbReference type="AlphaFoldDB" id="A0A3S5FBZ6"/>
<dbReference type="PROSITE" id="PS00107">
    <property type="entry name" value="PROTEIN_KINASE_ATP"/>
    <property type="match status" value="1"/>
</dbReference>
<dbReference type="InterPro" id="IPR050198">
    <property type="entry name" value="Non-receptor_tyrosine_kinases"/>
</dbReference>
<dbReference type="GO" id="GO:0005524">
    <property type="term" value="F:ATP binding"/>
    <property type="evidence" value="ECO:0007669"/>
    <property type="project" value="UniProtKB-UniRule"/>
</dbReference>
<feature type="binding site" evidence="3">
    <location>
        <position position="62"/>
    </location>
    <ligand>
        <name>ATP</name>
        <dbReference type="ChEBI" id="CHEBI:30616"/>
    </ligand>
</feature>
<dbReference type="Gene3D" id="1.10.510.10">
    <property type="entry name" value="Transferase(Phosphotransferase) domain 1"/>
    <property type="match status" value="1"/>
</dbReference>
<evidence type="ECO:0000313" key="5">
    <source>
        <dbReference type="EMBL" id="VEL09305.1"/>
    </source>
</evidence>
<dbReference type="InterPro" id="IPR020635">
    <property type="entry name" value="Tyr_kinase_cat_dom"/>
</dbReference>
<dbReference type="PANTHER" id="PTHR24418">
    <property type="entry name" value="TYROSINE-PROTEIN KINASE"/>
    <property type="match status" value="1"/>
</dbReference>
<dbReference type="Pfam" id="PF07714">
    <property type="entry name" value="PK_Tyr_Ser-Thr"/>
    <property type="match status" value="1"/>
</dbReference>
<dbReference type="InterPro" id="IPR011009">
    <property type="entry name" value="Kinase-like_dom_sf"/>
</dbReference>
<dbReference type="Proteomes" id="UP000784294">
    <property type="component" value="Unassembled WGS sequence"/>
</dbReference>
<keyword evidence="1 3" id="KW-0547">Nucleotide-binding</keyword>
<name>A0A3S5FBZ6_9PLAT</name>
<evidence type="ECO:0000313" key="6">
    <source>
        <dbReference type="Proteomes" id="UP000784294"/>
    </source>
</evidence>
<dbReference type="PRINTS" id="PR00109">
    <property type="entry name" value="TYRKINASE"/>
</dbReference>
<gene>
    <name evidence="5" type="ORF">PXEA_LOCUS2745</name>
</gene>
<feature type="domain" description="Protein kinase" evidence="4">
    <location>
        <begin position="33"/>
        <end position="189"/>
    </location>
</feature>
<dbReference type="PROSITE" id="PS50011">
    <property type="entry name" value="PROTEIN_KINASE_DOM"/>
    <property type="match status" value="1"/>
</dbReference>
<evidence type="ECO:0000256" key="1">
    <source>
        <dbReference type="ARBA" id="ARBA00022741"/>
    </source>
</evidence>
<organism evidence="5 6">
    <name type="scientific">Protopolystoma xenopodis</name>
    <dbReference type="NCBI Taxonomy" id="117903"/>
    <lineage>
        <taxon>Eukaryota</taxon>
        <taxon>Metazoa</taxon>
        <taxon>Spiralia</taxon>
        <taxon>Lophotrochozoa</taxon>
        <taxon>Platyhelminthes</taxon>
        <taxon>Monogenea</taxon>
        <taxon>Polyopisthocotylea</taxon>
        <taxon>Polystomatidea</taxon>
        <taxon>Polystomatidae</taxon>
        <taxon>Protopolystoma</taxon>
    </lineage>
</organism>
<proteinExistence type="predicted"/>
<dbReference type="EMBL" id="CAAALY010005997">
    <property type="protein sequence ID" value="VEL09305.1"/>
    <property type="molecule type" value="Genomic_DNA"/>
</dbReference>
<keyword evidence="6" id="KW-1185">Reference proteome</keyword>
<evidence type="ECO:0000256" key="2">
    <source>
        <dbReference type="ARBA" id="ARBA00022840"/>
    </source>
</evidence>
<sequence length="189" mass="21191">HSDGLCCKLGPPCPRSYSPPVQFRDFEVNRASIVLGRRLGHGSFGEVYLATWNNSVNVAVKKRLATTDRARFIDEAKVMHKLHHPRIVQLLGVCTEPEDEPVYIITELMEKGALNDFLHTEEGQALTLDDLIDMMAQISSGMSYLEENNSVHRDLRAANILVDRDNSVKVADFGLAKIMSNQDRADRTI</sequence>
<dbReference type="InterPro" id="IPR000719">
    <property type="entry name" value="Prot_kinase_dom"/>
</dbReference>
<protein>
    <recommendedName>
        <fullName evidence="4">Protein kinase domain-containing protein</fullName>
    </recommendedName>
</protein>
<dbReference type="SMART" id="SM00219">
    <property type="entry name" value="TyrKc"/>
    <property type="match status" value="1"/>
</dbReference>
<accession>A0A3S5FBZ6</accession>
<dbReference type="InterPro" id="IPR001245">
    <property type="entry name" value="Ser-Thr/Tyr_kinase_cat_dom"/>
</dbReference>
<evidence type="ECO:0000256" key="3">
    <source>
        <dbReference type="PROSITE-ProRule" id="PRU10141"/>
    </source>
</evidence>
<dbReference type="Gene3D" id="3.30.200.20">
    <property type="entry name" value="Phosphorylase Kinase, domain 1"/>
    <property type="match status" value="1"/>
</dbReference>
<dbReference type="GO" id="GO:0004713">
    <property type="term" value="F:protein tyrosine kinase activity"/>
    <property type="evidence" value="ECO:0007669"/>
    <property type="project" value="InterPro"/>
</dbReference>
<evidence type="ECO:0000259" key="4">
    <source>
        <dbReference type="PROSITE" id="PS50011"/>
    </source>
</evidence>
<keyword evidence="2 3" id="KW-0067">ATP-binding</keyword>
<dbReference type="InterPro" id="IPR017441">
    <property type="entry name" value="Protein_kinase_ATP_BS"/>
</dbReference>
<dbReference type="OrthoDB" id="4062651at2759"/>
<comment type="caution">
    <text evidence="5">The sequence shown here is derived from an EMBL/GenBank/DDBJ whole genome shotgun (WGS) entry which is preliminary data.</text>
</comment>